<evidence type="ECO:0000256" key="5">
    <source>
        <dbReference type="ARBA" id="ARBA00023284"/>
    </source>
</evidence>
<dbReference type="PANTHER" id="PTHR42852:SF6">
    <property type="entry name" value="THIOL:DISULFIDE INTERCHANGE PROTEIN DSBE"/>
    <property type="match status" value="1"/>
</dbReference>
<keyword evidence="5" id="KW-0676">Redox-active center</keyword>
<evidence type="ECO:0000256" key="4">
    <source>
        <dbReference type="ARBA" id="ARBA00023157"/>
    </source>
</evidence>
<protein>
    <submittedName>
        <fullName evidence="8">TlpA family protein disulfide reductase</fullName>
    </submittedName>
</protein>
<dbReference type="Proteomes" id="UP000470876">
    <property type="component" value="Unassembled WGS sequence"/>
</dbReference>
<dbReference type="GO" id="GO:0030313">
    <property type="term" value="C:cell envelope"/>
    <property type="evidence" value="ECO:0007669"/>
    <property type="project" value="UniProtKB-SubCell"/>
</dbReference>
<dbReference type="EMBL" id="JAAGUX010000067">
    <property type="protein sequence ID" value="NEW58862.1"/>
    <property type="molecule type" value="Genomic_DNA"/>
</dbReference>
<dbReference type="Gene3D" id="3.40.30.10">
    <property type="entry name" value="Glutaredoxin"/>
    <property type="match status" value="1"/>
</dbReference>
<dbReference type="GO" id="GO:0017004">
    <property type="term" value="P:cytochrome complex assembly"/>
    <property type="evidence" value="ECO:0007669"/>
    <property type="project" value="UniProtKB-KW"/>
</dbReference>
<dbReference type="Pfam" id="PF08534">
    <property type="entry name" value="Redoxin"/>
    <property type="match status" value="1"/>
</dbReference>
<gene>
    <name evidence="8" type="ORF">GV789_26005</name>
    <name evidence="9" type="ORF">GV794_24955</name>
</gene>
<keyword evidence="3" id="KW-0735">Signal-anchor</keyword>
<dbReference type="InterPro" id="IPR036249">
    <property type="entry name" value="Thioredoxin-like_sf"/>
</dbReference>
<keyword evidence="3" id="KW-0812">Transmembrane</keyword>
<evidence type="ECO:0000259" key="7">
    <source>
        <dbReference type="PROSITE" id="PS51352"/>
    </source>
</evidence>
<feature type="region of interest" description="Disordered" evidence="6">
    <location>
        <begin position="1"/>
        <end position="37"/>
    </location>
</feature>
<dbReference type="PROSITE" id="PS51352">
    <property type="entry name" value="THIOREDOXIN_2"/>
    <property type="match status" value="1"/>
</dbReference>
<dbReference type="InterPro" id="IPR050553">
    <property type="entry name" value="Thioredoxin_ResA/DsbE_sf"/>
</dbReference>
<feature type="domain" description="Thioredoxin" evidence="7">
    <location>
        <begin position="104"/>
        <end position="255"/>
    </location>
</feature>
<evidence type="ECO:0000256" key="2">
    <source>
        <dbReference type="ARBA" id="ARBA00022748"/>
    </source>
</evidence>
<evidence type="ECO:0000313" key="8">
    <source>
        <dbReference type="EMBL" id="NEW47860.1"/>
    </source>
</evidence>
<name>A0A6P1DGI9_9NOCA</name>
<comment type="caution">
    <text evidence="8">The sequence shown here is derived from an EMBL/GenBank/DDBJ whole genome shotgun (WGS) entry which is preliminary data.</text>
</comment>
<dbReference type="InterPro" id="IPR017937">
    <property type="entry name" value="Thioredoxin_CS"/>
</dbReference>
<dbReference type="InterPro" id="IPR013766">
    <property type="entry name" value="Thioredoxin_domain"/>
</dbReference>
<evidence type="ECO:0000256" key="6">
    <source>
        <dbReference type="SAM" id="MobiDB-lite"/>
    </source>
</evidence>
<reference evidence="10 11" key="1">
    <citation type="submission" date="2020-01" db="EMBL/GenBank/DDBJ databases">
        <title>Genetics and antimicrobial susceptibilities of Nocardia species isolated from the soil; a comparison with species isolated from humans.</title>
        <authorList>
            <person name="Carrasco G."/>
            <person name="Monzon S."/>
            <person name="Sansegundo M."/>
            <person name="Garcia E."/>
            <person name="Garrido N."/>
            <person name="Medina M.J."/>
            <person name="Villalon P."/>
            <person name="Ramirez-Arocha A.C."/>
            <person name="Jimenez P."/>
            <person name="Cuesta I."/>
            <person name="Valdezate S."/>
        </authorList>
    </citation>
    <scope>NUCLEOTIDE SEQUENCE [LARGE SCALE GENOMIC DNA]</scope>
    <source>
        <strain evidence="8 10">CNM20110639</strain>
        <strain evidence="9 11">CNM20110649</strain>
    </source>
</reference>
<proteinExistence type="predicted"/>
<dbReference type="PROSITE" id="PS00194">
    <property type="entry name" value="THIOREDOXIN_1"/>
    <property type="match status" value="1"/>
</dbReference>
<dbReference type="AlphaFoldDB" id="A0A6P1DGI9"/>
<accession>A0A6P1DGI9</accession>
<dbReference type="SUPFAM" id="SSF52833">
    <property type="entry name" value="Thioredoxin-like"/>
    <property type="match status" value="1"/>
</dbReference>
<evidence type="ECO:0000256" key="1">
    <source>
        <dbReference type="ARBA" id="ARBA00004196"/>
    </source>
</evidence>
<comment type="subcellular location">
    <subcellularLocation>
        <location evidence="1">Cell envelope</location>
    </subcellularLocation>
</comment>
<keyword evidence="2" id="KW-0201">Cytochrome c-type biogenesis</keyword>
<dbReference type="CDD" id="cd02966">
    <property type="entry name" value="TlpA_like_family"/>
    <property type="match status" value="1"/>
</dbReference>
<evidence type="ECO:0000313" key="11">
    <source>
        <dbReference type="Proteomes" id="UP000470876"/>
    </source>
</evidence>
<dbReference type="GO" id="GO:0016491">
    <property type="term" value="F:oxidoreductase activity"/>
    <property type="evidence" value="ECO:0007669"/>
    <property type="project" value="InterPro"/>
</dbReference>
<keyword evidence="4" id="KW-1015">Disulfide bond</keyword>
<keyword evidence="11" id="KW-1185">Reference proteome</keyword>
<organism evidence="8 10">
    <name type="scientific">Nocardia cyriacigeorgica</name>
    <dbReference type="NCBI Taxonomy" id="135487"/>
    <lineage>
        <taxon>Bacteria</taxon>
        <taxon>Bacillati</taxon>
        <taxon>Actinomycetota</taxon>
        <taxon>Actinomycetes</taxon>
        <taxon>Mycobacteriales</taxon>
        <taxon>Nocardiaceae</taxon>
        <taxon>Nocardia</taxon>
    </lineage>
</organism>
<sequence length="258" mass="26357">MPAGQGLPIVRDRADRSGRRRRAGEGAGSGASARAGGPVSRVPVVWRLVLSGLIVVVALAVALWPRGDDESARVEDRTTAAARVDPQLRAAAGLTECPRPVDGAVGSGPLAGLSLTCLADGEPVDLAAALAGKPAVLNLWAYWCEPCRTELPILQEYANKVGPAVTVLTVHSDPDENKALALLAALNDAQRAAGRVPLTMPGVEDPGAAVRAAAGAPTALPITVLVRPDGSIADYIARPFHDVDDIADTVSGALGVSA</sequence>
<evidence type="ECO:0000313" key="9">
    <source>
        <dbReference type="EMBL" id="NEW58862.1"/>
    </source>
</evidence>
<dbReference type="InterPro" id="IPR013740">
    <property type="entry name" value="Redoxin"/>
</dbReference>
<dbReference type="Proteomes" id="UP000468928">
    <property type="component" value="Unassembled WGS sequence"/>
</dbReference>
<dbReference type="PANTHER" id="PTHR42852">
    <property type="entry name" value="THIOL:DISULFIDE INTERCHANGE PROTEIN DSBE"/>
    <property type="match status" value="1"/>
</dbReference>
<dbReference type="EMBL" id="JAAGUZ010000106">
    <property type="protein sequence ID" value="NEW47860.1"/>
    <property type="molecule type" value="Genomic_DNA"/>
</dbReference>
<evidence type="ECO:0000313" key="10">
    <source>
        <dbReference type="Proteomes" id="UP000468928"/>
    </source>
</evidence>
<evidence type="ECO:0000256" key="3">
    <source>
        <dbReference type="ARBA" id="ARBA00022968"/>
    </source>
</evidence>